<dbReference type="Pfam" id="PF13843">
    <property type="entry name" value="DDE_Tnp_1_7"/>
    <property type="match status" value="1"/>
</dbReference>
<dbReference type="Proteomes" id="UP001274896">
    <property type="component" value="Unassembled WGS sequence"/>
</dbReference>
<organism evidence="3 4">
    <name type="scientific">Hemibagrus guttatus</name>
    <dbReference type="NCBI Taxonomy" id="175788"/>
    <lineage>
        <taxon>Eukaryota</taxon>
        <taxon>Metazoa</taxon>
        <taxon>Chordata</taxon>
        <taxon>Craniata</taxon>
        <taxon>Vertebrata</taxon>
        <taxon>Euteleostomi</taxon>
        <taxon>Actinopterygii</taxon>
        <taxon>Neopterygii</taxon>
        <taxon>Teleostei</taxon>
        <taxon>Ostariophysi</taxon>
        <taxon>Siluriformes</taxon>
        <taxon>Bagridae</taxon>
        <taxon>Hemibagrus</taxon>
    </lineage>
</organism>
<name>A0AAE0QHA5_9TELE</name>
<keyword evidence="4" id="KW-1185">Reference proteome</keyword>
<sequence>MGIGAAAVLRMVETVPTGSHLYFDRYFTSVNLMDELLAKGLLATGTITKNRLPKTCRLPDDKQLKREGRGASVTVVRRSPELAITKWYDNKPVLMASTAHGKDPEDVCIRWSNKDKIQIQVRRPAVIREYNVNMGGVDLCDRMLSFYRMASRTKKWTMRVIAHFFDVAITNSWIQYKSDSIALNRSAKNTEQFLDFKLHLANELMHYLEPEDTDKRIDDSEESEEGYEPPFKKRIPQPETSLRKCGARHKPEMNAPLPPLLQRRVPGPPRYTYTDHDPKPVESVWRNVIYSKAAPHWRTHFLNGLAEKLRDSRSVRLLSAPPVSEMQDQYRGRSAPYEPLKPHYRMLQTLHGQLHQSSVLLPREPALSTAHTDYRRFSRSELALLSASDASPTHGHFTKCATLPRLQAHKAPHGASSQLQLPRPTVPIPHGGRSSVYMDSFGVPAPLTMSSTTSMTALAGTEESGRSLLQHILGVPEMYSTENQTYGKGRMVLV</sequence>
<evidence type="ECO:0000256" key="1">
    <source>
        <dbReference type="SAM" id="MobiDB-lite"/>
    </source>
</evidence>
<feature type="domain" description="PiggyBac transposable element-derived protein" evidence="2">
    <location>
        <begin position="6"/>
        <end position="173"/>
    </location>
</feature>
<evidence type="ECO:0000313" key="4">
    <source>
        <dbReference type="Proteomes" id="UP001274896"/>
    </source>
</evidence>
<reference evidence="3" key="1">
    <citation type="submission" date="2023-06" db="EMBL/GenBank/DDBJ databases">
        <title>Male Hemibagrus guttatus genome.</title>
        <authorList>
            <person name="Bian C."/>
        </authorList>
    </citation>
    <scope>NUCLEOTIDE SEQUENCE</scope>
    <source>
        <strain evidence="3">Male_cb2023</strain>
        <tissue evidence="3">Muscle</tissue>
    </source>
</reference>
<dbReference type="PANTHER" id="PTHR47272:SF2">
    <property type="entry name" value="PIGGYBAC TRANSPOSABLE ELEMENT-DERIVED PROTEIN 3-LIKE"/>
    <property type="match status" value="1"/>
</dbReference>
<evidence type="ECO:0000259" key="2">
    <source>
        <dbReference type="Pfam" id="PF13843"/>
    </source>
</evidence>
<proteinExistence type="predicted"/>
<evidence type="ECO:0000313" key="3">
    <source>
        <dbReference type="EMBL" id="KAK3520238.1"/>
    </source>
</evidence>
<comment type="caution">
    <text evidence="3">The sequence shown here is derived from an EMBL/GenBank/DDBJ whole genome shotgun (WGS) entry which is preliminary data.</text>
</comment>
<dbReference type="EMBL" id="JAUCMX010000016">
    <property type="protein sequence ID" value="KAK3520238.1"/>
    <property type="molecule type" value="Genomic_DNA"/>
</dbReference>
<dbReference type="InterPro" id="IPR029526">
    <property type="entry name" value="PGBD"/>
</dbReference>
<protein>
    <recommendedName>
        <fullName evidence="2">PiggyBac transposable element-derived protein domain-containing protein</fullName>
    </recommendedName>
</protein>
<accession>A0AAE0QHA5</accession>
<dbReference type="AlphaFoldDB" id="A0AAE0QHA5"/>
<dbReference type="PANTHER" id="PTHR47272">
    <property type="entry name" value="DDE_TNP_1_7 DOMAIN-CONTAINING PROTEIN"/>
    <property type="match status" value="1"/>
</dbReference>
<feature type="region of interest" description="Disordered" evidence="1">
    <location>
        <begin position="211"/>
        <end position="242"/>
    </location>
</feature>
<gene>
    <name evidence="3" type="ORF">QTP70_019701</name>
</gene>